<protein>
    <submittedName>
        <fullName evidence="4">IS630 family transposase</fullName>
    </submittedName>
</protein>
<comment type="caution">
    <text evidence="4">The sequence shown here is derived from an EMBL/GenBank/DDBJ whole genome shotgun (WGS) entry which is preliminary data.</text>
</comment>
<evidence type="ECO:0000313" key="4">
    <source>
        <dbReference type="EMBL" id="MBL0406700.1"/>
    </source>
</evidence>
<dbReference type="NCBIfam" id="NF033545">
    <property type="entry name" value="transpos_IS630"/>
    <property type="match status" value="1"/>
</dbReference>
<dbReference type="Pfam" id="PF01710">
    <property type="entry name" value="HTH_Tnp_IS630"/>
    <property type="match status" value="1"/>
</dbReference>
<reference evidence="4" key="1">
    <citation type="submission" date="2021-01" db="EMBL/GenBank/DDBJ databases">
        <title>Microvirga sp.</title>
        <authorList>
            <person name="Kim M.K."/>
        </authorList>
    </citation>
    <scope>NUCLEOTIDE SEQUENCE</scope>
    <source>
        <strain evidence="4">5420S-16</strain>
    </source>
</reference>
<dbReference type="InterPro" id="IPR002622">
    <property type="entry name" value="Transposase_14"/>
</dbReference>
<feature type="region of interest" description="Disordered" evidence="1">
    <location>
        <begin position="117"/>
        <end position="139"/>
    </location>
</feature>
<dbReference type="PANTHER" id="PTHR46564:SF1">
    <property type="entry name" value="TRANSPOSASE"/>
    <property type="match status" value="1"/>
</dbReference>
<keyword evidence="5" id="KW-1185">Reference proteome</keyword>
<dbReference type="PANTHER" id="PTHR46564">
    <property type="entry name" value="TRANSPOSASE"/>
    <property type="match status" value="1"/>
</dbReference>
<evidence type="ECO:0000259" key="2">
    <source>
        <dbReference type="Pfam" id="PF01710"/>
    </source>
</evidence>
<dbReference type="InterPro" id="IPR009057">
    <property type="entry name" value="Homeodomain-like_sf"/>
</dbReference>
<dbReference type="EMBL" id="JAEQMY010000048">
    <property type="protein sequence ID" value="MBL0406700.1"/>
    <property type="molecule type" value="Genomic_DNA"/>
</dbReference>
<feature type="compositionally biased region" description="Basic residues" evidence="1">
    <location>
        <begin position="121"/>
        <end position="139"/>
    </location>
</feature>
<dbReference type="Gene3D" id="3.30.420.10">
    <property type="entry name" value="Ribonuclease H-like superfamily/Ribonuclease H"/>
    <property type="match status" value="1"/>
</dbReference>
<dbReference type="AlphaFoldDB" id="A0A936ZIR0"/>
<accession>A0A936ZIR0</accession>
<dbReference type="InterPro" id="IPR038717">
    <property type="entry name" value="Tc1-like_DDE_dom"/>
</dbReference>
<dbReference type="Proteomes" id="UP000605848">
    <property type="component" value="Unassembled WGS sequence"/>
</dbReference>
<evidence type="ECO:0000313" key="5">
    <source>
        <dbReference type="Proteomes" id="UP000605848"/>
    </source>
</evidence>
<feature type="domain" description="Tc1-like transposase DDE" evidence="3">
    <location>
        <begin position="147"/>
        <end position="288"/>
    </location>
</feature>
<dbReference type="Pfam" id="PF13358">
    <property type="entry name" value="DDE_3"/>
    <property type="match status" value="1"/>
</dbReference>
<proteinExistence type="predicted"/>
<evidence type="ECO:0000259" key="3">
    <source>
        <dbReference type="Pfam" id="PF13358"/>
    </source>
</evidence>
<dbReference type="InterPro" id="IPR036397">
    <property type="entry name" value="RNaseH_sf"/>
</dbReference>
<name>A0A936ZIR0_9HYPH</name>
<dbReference type="GO" id="GO:0003676">
    <property type="term" value="F:nucleic acid binding"/>
    <property type="evidence" value="ECO:0007669"/>
    <property type="project" value="InterPro"/>
</dbReference>
<feature type="domain" description="Transposase Synechocystis PCC 6803" evidence="2">
    <location>
        <begin position="4"/>
        <end position="128"/>
    </location>
</feature>
<dbReference type="InterPro" id="IPR047655">
    <property type="entry name" value="Transpos_IS630-like"/>
</dbReference>
<sequence>MTKSYSLDLRRRVAHFVEAGHSCHAAARHFDVSVAFVVRLMAAYRATGSLAPKPEGGWRYSKLDPHRDFLIRRVTEKDDITMPQLAAELAALGTKVTPASISHWFIRQGYSFKKNAAGQRTRTRRVRQAREHWHTKRQPRMRQEPHRLVFLDETGASTKMTRLRGRCLKGQRLYAKAPFGHWLSQTFVAGLRYSGLTAPWVIDGPMTRQIFETYVETQLAPTLSHGDVVILDNLPAHKSERAADCLKRKGAWFLFLPPYSPDLNPIEQLFAKLKAHLRKAEARTFDALWRAIREICDGVEAEECRNYFTAAGYGFV</sequence>
<organism evidence="4 5">
    <name type="scientific">Microvirga aerilata</name>
    <dbReference type="NCBI Taxonomy" id="670292"/>
    <lineage>
        <taxon>Bacteria</taxon>
        <taxon>Pseudomonadati</taxon>
        <taxon>Pseudomonadota</taxon>
        <taxon>Alphaproteobacteria</taxon>
        <taxon>Hyphomicrobiales</taxon>
        <taxon>Methylobacteriaceae</taxon>
        <taxon>Microvirga</taxon>
    </lineage>
</organism>
<dbReference type="RefSeq" id="WP_202063565.1">
    <property type="nucleotide sequence ID" value="NZ_JAEQMY010000048.1"/>
</dbReference>
<gene>
    <name evidence="4" type="ORF">JKG68_22380</name>
</gene>
<dbReference type="SUPFAM" id="SSF46689">
    <property type="entry name" value="Homeodomain-like"/>
    <property type="match status" value="1"/>
</dbReference>
<evidence type="ECO:0000256" key="1">
    <source>
        <dbReference type="SAM" id="MobiDB-lite"/>
    </source>
</evidence>